<dbReference type="RefSeq" id="XP_062650856.1">
    <property type="nucleotide sequence ID" value="XM_062792074.1"/>
</dbReference>
<reference evidence="2" key="2">
    <citation type="submission" date="2023-05" db="EMBL/GenBank/DDBJ databases">
        <authorList>
            <consortium name="Lawrence Berkeley National Laboratory"/>
            <person name="Steindorff A."/>
            <person name="Hensen N."/>
            <person name="Bonometti L."/>
            <person name="Westerberg I."/>
            <person name="Brannstrom I.O."/>
            <person name="Guillou S."/>
            <person name="Cros-Aarteil S."/>
            <person name="Calhoun S."/>
            <person name="Haridas S."/>
            <person name="Kuo A."/>
            <person name="Mondo S."/>
            <person name="Pangilinan J."/>
            <person name="Riley R."/>
            <person name="Labutti K."/>
            <person name="Andreopoulos B."/>
            <person name="Lipzen A."/>
            <person name="Chen C."/>
            <person name="Yanf M."/>
            <person name="Daum C."/>
            <person name="Ng V."/>
            <person name="Clum A."/>
            <person name="Ohm R."/>
            <person name="Martin F."/>
            <person name="Silar P."/>
            <person name="Natvig D."/>
            <person name="Lalanne C."/>
            <person name="Gautier V."/>
            <person name="Ament-Velasquez S.L."/>
            <person name="Kruys A."/>
            <person name="Hutchinson M.I."/>
            <person name="Powell A.J."/>
            <person name="Barry K."/>
            <person name="Miller A.N."/>
            <person name="Grigoriev I.V."/>
            <person name="Debuchy R."/>
            <person name="Gladieux P."/>
            <person name="Thoren M.H."/>
            <person name="Johannesson H."/>
        </authorList>
    </citation>
    <scope>NUCLEOTIDE SEQUENCE</scope>
    <source>
        <strain evidence="2">CBS 731.68</strain>
    </source>
</reference>
<accession>A0AAN6Z630</accession>
<protein>
    <submittedName>
        <fullName evidence="2">Uncharacterized protein</fullName>
    </submittedName>
</protein>
<comment type="caution">
    <text evidence="2">The sequence shown here is derived from an EMBL/GenBank/DDBJ whole genome shotgun (WGS) entry which is preliminary data.</text>
</comment>
<sequence>MVCIPYGSSKQVSHPKPTPETHTEALEPARHLGSGHIPEELRARKNKNNPSTVRPQTSFLTLLE</sequence>
<dbReference type="GeneID" id="87828843"/>
<feature type="region of interest" description="Disordered" evidence="1">
    <location>
        <begin position="1"/>
        <end position="64"/>
    </location>
</feature>
<dbReference type="AlphaFoldDB" id="A0AAN6Z630"/>
<proteinExistence type="predicted"/>
<reference evidence="2" key="1">
    <citation type="journal article" date="2023" name="Mol. Phylogenet. Evol.">
        <title>Genome-scale phylogeny and comparative genomics of the fungal order Sordariales.</title>
        <authorList>
            <person name="Hensen N."/>
            <person name="Bonometti L."/>
            <person name="Westerberg I."/>
            <person name="Brannstrom I.O."/>
            <person name="Guillou S."/>
            <person name="Cros-Aarteil S."/>
            <person name="Calhoun S."/>
            <person name="Haridas S."/>
            <person name="Kuo A."/>
            <person name="Mondo S."/>
            <person name="Pangilinan J."/>
            <person name="Riley R."/>
            <person name="LaButti K."/>
            <person name="Andreopoulos B."/>
            <person name="Lipzen A."/>
            <person name="Chen C."/>
            <person name="Yan M."/>
            <person name="Daum C."/>
            <person name="Ng V."/>
            <person name="Clum A."/>
            <person name="Steindorff A."/>
            <person name="Ohm R.A."/>
            <person name="Martin F."/>
            <person name="Silar P."/>
            <person name="Natvig D.O."/>
            <person name="Lalanne C."/>
            <person name="Gautier V."/>
            <person name="Ament-Velasquez S.L."/>
            <person name="Kruys A."/>
            <person name="Hutchinson M.I."/>
            <person name="Powell A.J."/>
            <person name="Barry K."/>
            <person name="Miller A.N."/>
            <person name="Grigoriev I.V."/>
            <person name="Debuchy R."/>
            <person name="Gladieux P."/>
            <person name="Hiltunen Thoren M."/>
            <person name="Johannesson H."/>
        </authorList>
    </citation>
    <scope>NUCLEOTIDE SEQUENCE</scope>
    <source>
        <strain evidence="2">CBS 731.68</strain>
    </source>
</reference>
<keyword evidence="3" id="KW-1185">Reference proteome</keyword>
<dbReference type="Proteomes" id="UP001302602">
    <property type="component" value="Unassembled WGS sequence"/>
</dbReference>
<name>A0AAN6Z630_9PEZI</name>
<feature type="compositionally biased region" description="Polar residues" evidence="1">
    <location>
        <begin position="48"/>
        <end position="64"/>
    </location>
</feature>
<evidence type="ECO:0000313" key="3">
    <source>
        <dbReference type="Proteomes" id="UP001302602"/>
    </source>
</evidence>
<dbReference type="EMBL" id="MU853224">
    <property type="protein sequence ID" value="KAK4127085.1"/>
    <property type="molecule type" value="Genomic_DNA"/>
</dbReference>
<evidence type="ECO:0000256" key="1">
    <source>
        <dbReference type="SAM" id="MobiDB-lite"/>
    </source>
</evidence>
<gene>
    <name evidence="2" type="ORF">N657DRAFT_641011</name>
</gene>
<feature type="compositionally biased region" description="Basic and acidic residues" evidence="1">
    <location>
        <begin position="17"/>
        <end position="30"/>
    </location>
</feature>
<evidence type="ECO:0000313" key="2">
    <source>
        <dbReference type="EMBL" id="KAK4127085.1"/>
    </source>
</evidence>
<organism evidence="2 3">
    <name type="scientific">Parathielavia appendiculata</name>
    <dbReference type="NCBI Taxonomy" id="2587402"/>
    <lineage>
        <taxon>Eukaryota</taxon>
        <taxon>Fungi</taxon>
        <taxon>Dikarya</taxon>
        <taxon>Ascomycota</taxon>
        <taxon>Pezizomycotina</taxon>
        <taxon>Sordariomycetes</taxon>
        <taxon>Sordariomycetidae</taxon>
        <taxon>Sordariales</taxon>
        <taxon>Chaetomiaceae</taxon>
        <taxon>Parathielavia</taxon>
    </lineage>
</organism>